<proteinExistence type="predicted"/>
<evidence type="ECO:0000313" key="4">
    <source>
        <dbReference type="EMBL" id="KAG5563495.1"/>
    </source>
</evidence>
<keyword evidence="1 3" id="KW-0853">WD repeat</keyword>
<dbReference type="PRINTS" id="PR00320">
    <property type="entry name" value="GPROTEINBRPT"/>
</dbReference>
<dbReference type="SMART" id="SM00320">
    <property type="entry name" value="WD40"/>
    <property type="match status" value="7"/>
</dbReference>
<dbReference type="PANTHER" id="PTHR14221">
    <property type="entry name" value="WD REPEAT DOMAIN 44"/>
    <property type="match status" value="1"/>
</dbReference>
<feature type="repeat" description="WD" evidence="3">
    <location>
        <begin position="370"/>
        <end position="410"/>
    </location>
</feature>
<dbReference type="PROSITE" id="PS50082">
    <property type="entry name" value="WD_REPEATS_2"/>
    <property type="match status" value="4"/>
</dbReference>
<feature type="repeat" description="WD" evidence="3">
    <location>
        <begin position="266"/>
        <end position="307"/>
    </location>
</feature>
<dbReference type="PROSITE" id="PS00678">
    <property type="entry name" value="WD_REPEATS_1"/>
    <property type="match status" value="1"/>
</dbReference>
<dbReference type="EMBL" id="JACTNZ010000002">
    <property type="protein sequence ID" value="KAG5563495.1"/>
    <property type="molecule type" value="Genomic_DNA"/>
</dbReference>
<dbReference type="SUPFAM" id="SSF50978">
    <property type="entry name" value="WD40 repeat-like"/>
    <property type="match status" value="1"/>
</dbReference>
<gene>
    <name evidence="4" type="ORF">RHGRI_006056</name>
</gene>
<dbReference type="InterPro" id="IPR040324">
    <property type="entry name" value="WDR44/Dgr2"/>
</dbReference>
<evidence type="ECO:0000313" key="5">
    <source>
        <dbReference type="Proteomes" id="UP000823749"/>
    </source>
</evidence>
<dbReference type="Pfam" id="PF00400">
    <property type="entry name" value="WD40"/>
    <property type="match status" value="5"/>
</dbReference>
<evidence type="ECO:0000256" key="1">
    <source>
        <dbReference type="ARBA" id="ARBA00022574"/>
    </source>
</evidence>
<dbReference type="AlphaFoldDB" id="A0AAV6LFM2"/>
<accession>A0AAV6LFM2</accession>
<sequence length="755" mass="83608">MMASHNEASEDQFFDSRDEIASVSDSGSDCADDCCSCSGLSNRDVNSLGYDVWTKAPESSHQRRSRFFEWMGKSLDQNQTEKNESGDVSCDEIQLGITRINEDSGAVLRNSNFEDCFVSNRGEDESLGEDAAEENFLFKFKNLDDGTELVADGVSTNGMLNRLHEAGSDRLVTIEEFQRNYSSSPLVQQLLHREAEAGTLVDMKNKLKSRLIGKLSKVRNVGRQGKGNLKSGDLNTQMGARFRRVKVQLNRKRSKVLSSLYARQEFAAHEGSILAMKFSPDGQYLASAGEDGVVCVWKVLEDEKPNKLDIGHCDPSCLCFSVNDLSQLAPLDGNKEKTCKMKRFGKSSESAYVIFPQKIFRILEEPVHEFHGHSGEVLALSWSKNGHLLSSSVDKTVRLWEVGQNHCLRVFSHNNYVTSVEFNPADDNYFISGSIDGKVRIWEVHGCRVIDWVDIREIVTAVCYYPSGKQGIVGSMDGSCRFYDTIGMCRSLTRHYLQVLPEIFVFYNQLQLEGEICLKGKKKLACKRITGFQFSPSDPTKVLVTSADSQVRVLCGADVLLKFKGPRKTGSPATASFTADGEHIISAGDDSNVYVWDYISKGTTSSRPKKVSSYERFVSHNASIAVPWCGMKTTSGSLSTPPMGDDDLARCILGNRHCDQGLLSSLNFSPRDCFPLSRGLFLESFPKGSATWPEETLPNSSQMAVSPPMGKSECKLLASACHHSCSSSTWGLVIVTAGHDGRLRTYQNYGLPIRV</sequence>
<comment type="caution">
    <text evidence="4">The sequence shown here is derived from an EMBL/GenBank/DDBJ whole genome shotgun (WGS) entry which is preliminary data.</text>
</comment>
<evidence type="ECO:0000256" key="2">
    <source>
        <dbReference type="ARBA" id="ARBA00022737"/>
    </source>
</evidence>
<keyword evidence="2" id="KW-0677">Repeat</keyword>
<dbReference type="PROSITE" id="PS50294">
    <property type="entry name" value="WD_REPEATS_REGION"/>
    <property type="match status" value="3"/>
</dbReference>
<name>A0AAV6LFM2_9ERIC</name>
<dbReference type="PANTHER" id="PTHR14221:SF5">
    <property type="entry name" value="TRANSDUCIN_WD40 REPEAT-LIKE SUPERFAMILY PROTEIN"/>
    <property type="match status" value="1"/>
</dbReference>
<evidence type="ECO:0000256" key="3">
    <source>
        <dbReference type="PROSITE-ProRule" id="PRU00221"/>
    </source>
</evidence>
<dbReference type="InterPro" id="IPR001680">
    <property type="entry name" value="WD40_rpt"/>
</dbReference>
<keyword evidence="5" id="KW-1185">Reference proteome</keyword>
<organism evidence="4 5">
    <name type="scientific">Rhododendron griersonianum</name>
    <dbReference type="NCBI Taxonomy" id="479676"/>
    <lineage>
        <taxon>Eukaryota</taxon>
        <taxon>Viridiplantae</taxon>
        <taxon>Streptophyta</taxon>
        <taxon>Embryophyta</taxon>
        <taxon>Tracheophyta</taxon>
        <taxon>Spermatophyta</taxon>
        <taxon>Magnoliopsida</taxon>
        <taxon>eudicotyledons</taxon>
        <taxon>Gunneridae</taxon>
        <taxon>Pentapetalae</taxon>
        <taxon>asterids</taxon>
        <taxon>Ericales</taxon>
        <taxon>Ericaceae</taxon>
        <taxon>Ericoideae</taxon>
        <taxon>Rhodoreae</taxon>
        <taxon>Rhododendron</taxon>
    </lineage>
</organism>
<protein>
    <submittedName>
        <fullName evidence="4">Uncharacterized protein</fullName>
    </submittedName>
</protein>
<dbReference type="InterPro" id="IPR020472">
    <property type="entry name" value="WD40_PAC1"/>
</dbReference>
<dbReference type="InterPro" id="IPR019775">
    <property type="entry name" value="WD40_repeat_CS"/>
</dbReference>
<dbReference type="Proteomes" id="UP000823749">
    <property type="component" value="Chromosome 2"/>
</dbReference>
<reference evidence="4" key="1">
    <citation type="submission" date="2020-08" db="EMBL/GenBank/DDBJ databases">
        <title>Plant Genome Project.</title>
        <authorList>
            <person name="Zhang R.-G."/>
        </authorList>
    </citation>
    <scope>NUCLEOTIDE SEQUENCE</scope>
    <source>
        <strain evidence="4">WSP0</strain>
        <tissue evidence="4">Leaf</tissue>
    </source>
</reference>
<dbReference type="InterPro" id="IPR015943">
    <property type="entry name" value="WD40/YVTN_repeat-like_dom_sf"/>
</dbReference>
<feature type="repeat" description="WD" evidence="3">
    <location>
        <begin position="410"/>
        <end position="444"/>
    </location>
</feature>
<dbReference type="InterPro" id="IPR036322">
    <property type="entry name" value="WD40_repeat_dom_sf"/>
</dbReference>
<feature type="repeat" description="WD" evidence="3">
    <location>
        <begin position="576"/>
        <end position="606"/>
    </location>
</feature>
<dbReference type="Gene3D" id="2.130.10.10">
    <property type="entry name" value="YVTN repeat-like/Quinoprotein amine dehydrogenase"/>
    <property type="match status" value="3"/>
</dbReference>